<feature type="non-terminal residue" evidence="1">
    <location>
        <position position="130"/>
    </location>
</feature>
<protein>
    <submittedName>
        <fullName evidence="1">Uncharacterized protein</fullName>
    </submittedName>
</protein>
<dbReference type="Proteomes" id="UP001186974">
    <property type="component" value="Unassembled WGS sequence"/>
</dbReference>
<dbReference type="EMBL" id="JAWDJW010003675">
    <property type="protein sequence ID" value="KAK3076688.1"/>
    <property type="molecule type" value="Genomic_DNA"/>
</dbReference>
<reference evidence="1" key="1">
    <citation type="submission" date="2024-09" db="EMBL/GenBank/DDBJ databases">
        <title>Black Yeasts Isolated from many extreme environments.</title>
        <authorList>
            <person name="Coleine C."/>
            <person name="Stajich J.E."/>
            <person name="Selbmann L."/>
        </authorList>
    </citation>
    <scope>NUCLEOTIDE SEQUENCE</scope>
    <source>
        <strain evidence="1">CCFEE 5737</strain>
    </source>
</reference>
<organism evidence="1 2">
    <name type="scientific">Coniosporium uncinatum</name>
    <dbReference type="NCBI Taxonomy" id="93489"/>
    <lineage>
        <taxon>Eukaryota</taxon>
        <taxon>Fungi</taxon>
        <taxon>Dikarya</taxon>
        <taxon>Ascomycota</taxon>
        <taxon>Pezizomycotina</taxon>
        <taxon>Dothideomycetes</taxon>
        <taxon>Dothideomycetes incertae sedis</taxon>
        <taxon>Coniosporium</taxon>
    </lineage>
</organism>
<gene>
    <name evidence="1" type="ORF">LTS18_012333</name>
</gene>
<proteinExistence type="predicted"/>
<evidence type="ECO:0000313" key="1">
    <source>
        <dbReference type="EMBL" id="KAK3076688.1"/>
    </source>
</evidence>
<name>A0ACC3DJ83_9PEZI</name>
<sequence>MLLDGPASTLLRTAAPSKSPPFLYGTAWKKDNTAPLVRSALTAGFLAIDTAAQPRHYREDLVGQALRDAYREGGIRREDVFVQTKFTAPGGQDVRNMPYDKDARVGEQVRASLASSFWNLRMRDEEEERG</sequence>
<comment type="caution">
    <text evidence="1">The sequence shown here is derived from an EMBL/GenBank/DDBJ whole genome shotgun (WGS) entry which is preliminary data.</text>
</comment>
<accession>A0ACC3DJ83</accession>
<evidence type="ECO:0000313" key="2">
    <source>
        <dbReference type="Proteomes" id="UP001186974"/>
    </source>
</evidence>
<keyword evidence="2" id="KW-1185">Reference proteome</keyword>